<feature type="transmembrane region" description="Helical" evidence="6">
    <location>
        <begin position="42"/>
        <end position="61"/>
    </location>
</feature>
<comment type="subcellular location">
    <subcellularLocation>
        <location evidence="1">Membrane</location>
        <topology evidence="1">Multi-pass membrane protein</topology>
    </subcellularLocation>
</comment>
<feature type="transmembrane region" description="Helical" evidence="6">
    <location>
        <begin position="153"/>
        <end position="176"/>
    </location>
</feature>
<dbReference type="GO" id="GO:0015086">
    <property type="term" value="F:cadmium ion transmembrane transporter activity"/>
    <property type="evidence" value="ECO:0007669"/>
    <property type="project" value="TreeGrafter"/>
</dbReference>
<feature type="transmembrane region" description="Helical" evidence="6">
    <location>
        <begin position="245"/>
        <end position="267"/>
    </location>
</feature>
<feature type="transmembrane region" description="Helical" evidence="6">
    <location>
        <begin position="287"/>
        <end position="308"/>
    </location>
</feature>
<dbReference type="Pfam" id="PF01566">
    <property type="entry name" value="Nramp"/>
    <property type="match status" value="1"/>
</dbReference>
<dbReference type="NCBIfam" id="NF037982">
    <property type="entry name" value="Nramp_1"/>
    <property type="match status" value="1"/>
</dbReference>
<dbReference type="EMBL" id="LT985188">
    <property type="protein sequence ID" value="SPD86916.1"/>
    <property type="molecule type" value="Genomic_DNA"/>
</dbReference>
<sequence length="414" mass="43441">MYSPGHRPRVGAGWALLGPAFVASVAYVDPGNVAANLTAGSRYGYALVWVLAGASLMAMLIQYQSAKLGLVTGRTLPQVMRAKLEGKPWRGVVSAGYGVQAFVIAVATDVAEVVGGALALHLMFGTPLWLGGVIVGVVSVVLLWALRTHGERTFELAITAVLAIICAGFLGALWWAPPDWRATTAGLVPSVPDADAWPLVAAMLGATVMPHAIYLHSALAIDRHRRDGRLDIPLRRLLRIQKADVLLALLLAGSVNIGMLLLAAAALRGEAGDTIEAAFATISDRVGSVPALVFAIGLLASGVGSAVVGTHAGSRILKDMIGMPIAPTVRRVITIGPAVLLLTLGVAPTQVLVWSQVVLSFGVALAAAPLADFTGDRRLMGEFVDPVWKRVLNWTIVGTIVALNLVMVHWTLTQ</sequence>
<evidence type="ECO:0000256" key="1">
    <source>
        <dbReference type="ARBA" id="ARBA00004141"/>
    </source>
</evidence>
<dbReference type="GO" id="GO:0005886">
    <property type="term" value="C:plasma membrane"/>
    <property type="evidence" value="ECO:0007669"/>
    <property type="project" value="TreeGrafter"/>
</dbReference>
<keyword evidence="2" id="KW-0813">Transport</keyword>
<feature type="transmembrane region" description="Helical" evidence="6">
    <location>
        <begin position="391"/>
        <end position="412"/>
    </location>
</feature>
<dbReference type="RefSeq" id="WP_105185762.1">
    <property type="nucleotide sequence ID" value="NZ_BAAAGO010000014.1"/>
</dbReference>
<protein>
    <submittedName>
        <fullName evidence="7">Divalent metal cation transporter MntH</fullName>
    </submittedName>
</protein>
<keyword evidence="5 6" id="KW-0472">Membrane</keyword>
<organism evidence="7 8">
    <name type="scientific">Micropruina glycogenica</name>
    <dbReference type="NCBI Taxonomy" id="75385"/>
    <lineage>
        <taxon>Bacteria</taxon>
        <taxon>Bacillati</taxon>
        <taxon>Actinomycetota</taxon>
        <taxon>Actinomycetes</taxon>
        <taxon>Propionibacteriales</taxon>
        <taxon>Nocardioidaceae</taxon>
        <taxon>Micropruina</taxon>
    </lineage>
</organism>
<evidence type="ECO:0000313" key="7">
    <source>
        <dbReference type="EMBL" id="SPD86916.1"/>
    </source>
</evidence>
<dbReference type="GO" id="GO:0005384">
    <property type="term" value="F:manganese ion transmembrane transporter activity"/>
    <property type="evidence" value="ECO:0007669"/>
    <property type="project" value="TreeGrafter"/>
</dbReference>
<reference evidence="7 8" key="1">
    <citation type="submission" date="2018-02" db="EMBL/GenBank/DDBJ databases">
        <authorList>
            <person name="Cohen D.B."/>
            <person name="Kent A.D."/>
        </authorList>
    </citation>
    <scope>NUCLEOTIDE SEQUENCE [LARGE SCALE GENOMIC DNA]</scope>
    <source>
        <strain evidence="7">1</strain>
    </source>
</reference>
<accession>A0A2N9JGM8</accession>
<feature type="transmembrane region" description="Helical" evidence="6">
    <location>
        <begin position="196"/>
        <end position="221"/>
    </location>
</feature>
<dbReference type="GO" id="GO:0034755">
    <property type="term" value="P:iron ion transmembrane transport"/>
    <property type="evidence" value="ECO:0007669"/>
    <property type="project" value="TreeGrafter"/>
</dbReference>
<evidence type="ECO:0000256" key="3">
    <source>
        <dbReference type="ARBA" id="ARBA00022692"/>
    </source>
</evidence>
<feature type="transmembrane region" description="Helical" evidence="6">
    <location>
        <begin position="128"/>
        <end position="146"/>
    </location>
</feature>
<evidence type="ECO:0000256" key="6">
    <source>
        <dbReference type="SAM" id="Phobius"/>
    </source>
</evidence>
<keyword evidence="8" id="KW-1185">Reference proteome</keyword>
<gene>
    <name evidence="7" type="primary">mntH</name>
    <name evidence="7" type="ORF">MPLG2_1886</name>
</gene>
<dbReference type="AlphaFoldDB" id="A0A2N9JGM8"/>
<dbReference type="InterPro" id="IPR001046">
    <property type="entry name" value="NRAMP_fam"/>
</dbReference>
<feature type="transmembrane region" description="Helical" evidence="6">
    <location>
        <begin position="329"/>
        <end position="347"/>
    </location>
</feature>
<dbReference type="PRINTS" id="PR00447">
    <property type="entry name" value="NATRESASSCMP"/>
</dbReference>
<feature type="transmembrane region" description="Helical" evidence="6">
    <location>
        <begin position="353"/>
        <end position="371"/>
    </location>
</feature>
<dbReference type="PANTHER" id="PTHR11706">
    <property type="entry name" value="SOLUTE CARRIER PROTEIN FAMILY 11 MEMBER"/>
    <property type="match status" value="1"/>
</dbReference>
<keyword evidence="4 6" id="KW-1133">Transmembrane helix</keyword>
<evidence type="ECO:0000256" key="4">
    <source>
        <dbReference type="ARBA" id="ARBA00022989"/>
    </source>
</evidence>
<dbReference type="OrthoDB" id="9787548at2"/>
<evidence type="ECO:0000256" key="5">
    <source>
        <dbReference type="ARBA" id="ARBA00023136"/>
    </source>
</evidence>
<evidence type="ECO:0000313" key="8">
    <source>
        <dbReference type="Proteomes" id="UP000238164"/>
    </source>
</evidence>
<keyword evidence="3 6" id="KW-0812">Transmembrane</keyword>
<name>A0A2N9JGM8_9ACTN</name>
<dbReference type="PANTHER" id="PTHR11706:SF33">
    <property type="entry name" value="NATURAL RESISTANCE-ASSOCIATED MACROPHAGE PROTEIN 2"/>
    <property type="match status" value="1"/>
</dbReference>
<evidence type="ECO:0000256" key="2">
    <source>
        <dbReference type="ARBA" id="ARBA00022448"/>
    </source>
</evidence>
<dbReference type="Proteomes" id="UP000238164">
    <property type="component" value="Chromosome 1"/>
</dbReference>
<dbReference type="KEGG" id="mgg:MPLG2_1886"/>
<proteinExistence type="predicted"/>